<accession>A0AAE3FQD1</accession>
<dbReference type="InterPro" id="IPR036390">
    <property type="entry name" value="WH_DNA-bd_sf"/>
</dbReference>
<name>A0AAE3FQD1_9EURY</name>
<dbReference type="AlphaFoldDB" id="A0AAE3FQD1"/>
<dbReference type="Gene3D" id="1.10.10.10">
    <property type="entry name" value="Winged helix-like DNA-binding domain superfamily/Winged helix DNA-binding domain"/>
    <property type="match status" value="1"/>
</dbReference>
<protein>
    <submittedName>
        <fullName evidence="1">Helix-turn-helix domain-containing protein</fullName>
    </submittedName>
</protein>
<evidence type="ECO:0000313" key="1">
    <source>
        <dbReference type="EMBL" id="MCL9812719.1"/>
    </source>
</evidence>
<gene>
    <name evidence="1" type="ORF">AArcSt11_03515</name>
</gene>
<dbReference type="Proteomes" id="UP001202674">
    <property type="component" value="Unassembled WGS sequence"/>
</dbReference>
<dbReference type="RefSeq" id="WP_250594664.1">
    <property type="nucleotide sequence ID" value="NZ_JAKRVY010000001.1"/>
</dbReference>
<comment type="caution">
    <text evidence="1">The sequence shown here is derived from an EMBL/GenBank/DDBJ whole genome shotgun (WGS) entry which is preliminary data.</text>
</comment>
<proteinExistence type="predicted"/>
<dbReference type="CDD" id="cd00090">
    <property type="entry name" value="HTH_ARSR"/>
    <property type="match status" value="1"/>
</dbReference>
<dbReference type="InterPro" id="IPR011991">
    <property type="entry name" value="ArsR-like_HTH"/>
</dbReference>
<dbReference type="EMBL" id="JAKRVY010000001">
    <property type="protein sequence ID" value="MCL9812719.1"/>
    <property type="molecule type" value="Genomic_DNA"/>
</dbReference>
<dbReference type="InterPro" id="IPR036388">
    <property type="entry name" value="WH-like_DNA-bd_sf"/>
</dbReference>
<dbReference type="SUPFAM" id="SSF46785">
    <property type="entry name" value="Winged helix' DNA-binding domain"/>
    <property type="match status" value="1"/>
</dbReference>
<keyword evidence="2" id="KW-1185">Reference proteome</keyword>
<reference evidence="1 2" key="1">
    <citation type="journal article" date="2022" name="Syst. Appl. Microbiol.">
        <title>Natronocalculus amylovorans gen. nov., sp. nov., and Natranaeroarchaeum aerophilus sp. nov., dominant culturable amylolytic natronoarchaea from hypersaline soda lakes in southwestern Siberia.</title>
        <authorList>
            <person name="Sorokin D.Y."/>
            <person name="Elcheninov A.G."/>
            <person name="Khizhniak T.V."/>
            <person name="Koenen M."/>
            <person name="Bale N.J."/>
            <person name="Damste J.S.S."/>
            <person name="Kublanov I.V."/>
        </authorList>
    </citation>
    <scope>NUCLEOTIDE SEQUENCE [LARGE SCALE GENOMIC DNA]</scope>
    <source>
        <strain evidence="1 2">AArc-St1-1</strain>
    </source>
</reference>
<organism evidence="1 2">
    <name type="scientific">Natranaeroarchaeum aerophilus</name>
    <dbReference type="NCBI Taxonomy" id="2917711"/>
    <lineage>
        <taxon>Archaea</taxon>
        <taxon>Methanobacteriati</taxon>
        <taxon>Methanobacteriota</taxon>
        <taxon>Stenosarchaea group</taxon>
        <taxon>Halobacteria</taxon>
        <taxon>Halobacteriales</taxon>
        <taxon>Natronoarchaeaceae</taxon>
        <taxon>Natranaeroarchaeum</taxon>
    </lineage>
</organism>
<sequence length="126" mass="14034">MSRTYQHYPDGGIDERELGECFDSELVVQLLDDEEAVELFQTATEPMTIQQLAEECDVSQSTAYRKVDKLTEAGLLVETTAKRPDGDPPARYKRRAPAITVTVGEDVEVVCADLLPNRLSDNTVDE</sequence>
<dbReference type="Pfam" id="PF12840">
    <property type="entry name" value="HTH_20"/>
    <property type="match status" value="1"/>
</dbReference>
<evidence type="ECO:0000313" key="2">
    <source>
        <dbReference type="Proteomes" id="UP001202674"/>
    </source>
</evidence>